<feature type="domain" description="Mur ligase central" evidence="10">
    <location>
        <begin position="155"/>
        <end position="380"/>
    </location>
</feature>
<dbReference type="NCBIfam" id="TIGR01087">
    <property type="entry name" value="murD"/>
    <property type="match status" value="1"/>
</dbReference>
<keyword evidence="4 7" id="KW-0436">Ligase</keyword>
<dbReference type="Gene3D" id="3.40.1190.10">
    <property type="entry name" value="Mur-like, catalytic domain"/>
    <property type="match status" value="1"/>
</dbReference>
<feature type="domain" description="Mur ligase C-terminal" evidence="9">
    <location>
        <begin position="403"/>
        <end position="525"/>
    </location>
</feature>
<dbReference type="GO" id="GO:0009252">
    <property type="term" value="P:peptidoglycan biosynthetic process"/>
    <property type="evidence" value="ECO:0007669"/>
    <property type="project" value="UniProtKB-UniRule"/>
</dbReference>
<keyword evidence="6 7" id="KW-0067">ATP-binding</keyword>
<keyword evidence="5 7" id="KW-0547">Nucleotide-binding</keyword>
<evidence type="ECO:0000259" key="9">
    <source>
        <dbReference type="Pfam" id="PF02875"/>
    </source>
</evidence>
<reference evidence="11" key="1">
    <citation type="submission" date="2022-06" db="EMBL/GenBank/DDBJ databases">
        <title>New Polynucleobacter species.</title>
        <authorList>
            <person name="Hahn M.W."/>
        </authorList>
    </citation>
    <scope>NUCLEOTIDE SEQUENCE</scope>
    <source>
        <strain evidence="11">UK-FUSCHL-C3</strain>
    </source>
</reference>
<keyword evidence="3 7" id="KW-0963">Cytoplasm</keyword>
<evidence type="ECO:0000256" key="2">
    <source>
        <dbReference type="ARBA" id="ARBA00004752"/>
    </source>
</evidence>
<dbReference type="EMBL" id="CP099959">
    <property type="protein sequence ID" value="XCC57869.1"/>
    <property type="molecule type" value="Genomic_DNA"/>
</dbReference>
<name>A0AAU8A2M1_9BURK</name>
<evidence type="ECO:0000256" key="4">
    <source>
        <dbReference type="ARBA" id="ARBA00022598"/>
    </source>
</evidence>
<keyword evidence="7 8" id="KW-0131">Cell cycle</keyword>
<dbReference type="InterPro" id="IPR005762">
    <property type="entry name" value="MurD"/>
</dbReference>
<evidence type="ECO:0000256" key="5">
    <source>
        <dbReference type="ARBA" id="ARBA00022741"/>
    </source>
</evidence>
<proteinExistence type="inferred from homology"/>
<evidence type="ECO:0000256" key="8">
    <source>
        <dbReference type="RuleBase" id="RU003664"/>
    </source>
</evidence>
<comment type="function">
    <text evidence="7 8">Cell wall formation. Catalyzes the addition of glutamate to the nucleotide precursor UDP-N-acetylmuramoyl-L-alanine (UMA).</text>
</comment>
<keyword evidence="7 8" id="KW-0961">Cell wall biogenesis/degradation</keyword>
<evidence type="ECO:0000256" key="7">
    <source>
        <dbReference type="HAMAP-Rule" id="MF_00639"/>
    </source>
</evidence>
<dbReference type="HAMAP" id="MF_00639">
    <property type="entry name" value="MurD"/>
    <property type="match status" value="1"/>
</dbReference>
<evidence type="ECO:0000256" key="6">
    <source>
        <dbReference type="ARBA" id="ARBA00022840"/>
    </source>
</evidence>
<dbReference type="GO" id="GO:0005737">
    <property type="term" value="C:cytoplasm"/>
    <property type="evidence" value="ECO:0007669"/>
    <property type="project" value="UniProtKB-SubCell"/>
</dbReference>
<dbReference type="AlphaFoldDB" id="A0AAU8A2M1"/>
<comment type="pathway">
    <text evidence="2 7 8">Cell wall biogenesis; peptidoglycan biosynthesis.</text>
</comment>
<evidence type="ECO:0000259" key="10">
    <source>
        <dbReference type="Pfam" id="PF08245"/>
    </source>
</evidence>
<dbReference type="SUPFAM" id="SSF51984">
    <property type="entry name" value="MurCD N-terminal domain"/>
    <property type="match status" value="1"/>
</dbReference>
<accession>A0AAU8A2M1</accession>
<evidence type="ECO:0000256" key="1">
    <source>
        <dbReference type="ARBA" id="ARBA00004496"/>
    </source>
</evidence>
<dbReference type="SUPFAM" id="SSF53623">
    <property type="entry name" value="MurD-like peptide ligases, catalytic domain"/>
    <property type="match status" value="1"/>
</dbReference>
<evidence type="ECO:0000313" key="11">
    <source>
        <dbReference type="EMBL" id="XCC57869.1"/>
    </source>
</evidence>
<dbReference type="InterPro" id="IPR036565">
    <property type="entry name" value="Mur-like_cat_sf"/>
</dbReference>
<sequence length="564" mass="61209">MKQVLQNPFLGQAGADASQRSAPQRFLIVGLGESGYAMAKWCLVQGAFVRLVDTRAHSDLRSQQLEWLADLQKLGLQDACFESSDWNTLLDGVDTVGISPGLSPIQEPTAELLHLCQERNISVWSEIEFFARAILALQTMSIPAEDIYKPSILAITGTNGKTTTCALTAQICQRAGKRVALAGNISPAALEKLLSVLAEANSYSELPEIWVLELSSFQLQFTHTLDPTAATVLNLSQDHLDWHGDMQAYAAAKARILGKNSVLVLNRDDEVVTALFADEKESRKVIQFGSDGPADVDSFGIERDPRAGGIDWLVWAEPDEATLASEHEEAQEGFIKRKRRKKSDVYEKSDELRIKRLIPADALRIRGRHNALNALAALSLARATGLGISLLLHGLREYQGEPHRVQTVAVIADVEYIDDSKGTNVGATVAALHGLGSATGSKNIWLIAGGDGKGQDFSPLVEPITRFAKGVVLIGRDGPAIEAVCAQAIEDHALQLIRANSLESAVEQTFLQAKAGDIVLLSPACASFDMFKDYKHRADVFEQAVHELAHQISSSLNDPVRASV</sequence>
<dbReference type="GO" id="GO:0005524">
    <property type="term" value="F:ATP binding"/>
    <property type="evidence" value="ECO:0007669"/>
    <property type="project" value="UniProtKB-UniRule"/>
</dbReference>
<dbReference type="EC" id="6.3.2.9" evidence="7 8"/>
<comment type="similarity">
    <text evidence="7">Belongs to the MurCDEF family.</text>
</comment>
<gene>
    <name evidence="7 11" type="primary">murD</name>
    <name evidence="11" type="ORF">NKE59_00835</name>
</gene>
<dbReference type="SUPFAM" id="SSF53244">
    <property type="entry name" value="MurD-like peptide ligases, peptide-binding domain"/>
    <property type="match status" value="1"/>
</dbReference>
<keyword evidence="7 8" id="KW-0573">Peptidoglycan synthesis</keyword>
<dbReference type="GO" id="GO:0071555">
    <property type="term" value="P:cell wall organization"/>
    <property type="evidence" value="ECO:0007669"/>
    <property type="project" value="UniProtKB-KW"/>
</dbReference>
<keyword evidence="7 8" id="KW-0133">Cell shape</keyword>
<comment type="subcellular location">
    <subcellularLocation>
        <location evidence="1 7 8">Cytoplasm</location>
    </subcellularLocation>
</comment>
<dbReference type="Gene3D" id="3.40.50.720">
    <property type="entry name" value="NAD(P)-binding Rossmann-like Domain"/>
    <property type="match status" value="1"/>
</dbReference>
<dbReference type="Gene3D" id="3.90.190.20">
    <property type="entry name" value="Mur ligase, C-terminal domain"/>
    <property type="match status" value="1"/>
</dbReference>
<keyword evidence="7 8" id="KW-0132">Cell division</keyword>
<feature type="binding site" evidence="7">
    <location>
        <begin position="157"/>
        <end position="163"/>
    </location>
    <ligand>
        <name>ATP</name>
        <dbReference type="ChEBI" id="CHEBI:30616"/>
    </ligand>
</feature>
<dbReference type="InterPro" id="IPR036615">
    <property type="entry name" value="Mur_ligase_C_dom_sf"/>
</dbReference>
<dbReference type="RefSeq" id="WP_353438981.1">
    <property type="nucleotide sequence ID" value="NZ_CP099959.1"/>
</dbReference>
<dbReference type="GO" id="GO:0008360">
    <property type="term" value="P:regulation of cell shape"/>
    <property type="evidence" value="ECO:0007669"/>
    <property type="project" value="UniProtKB-KW"/>
</dbReference>
<comment type="catalytic activity">
    <reaction evidence="7 8">
        <text>UDP-N-acetyl-alpha-D-muramoyl-L-alanine + D-glutamate + ATP = UDP-N-acetyl-alpha-D-muramoyl-L-alanyl-D-glutamate + ADP + phosphate + H(+)</text>
        <dbReference type="Rhea" id="RHEA:16429"/>
        <dbReference type="ChEBI" id="CHEBI:15378"/>
        <dbReference type="ChEBI" id="CHEBI:29986"/>
        <dbReference type="ChEBI" id="CHEBI:30616"/>
        <dbReference type="ChEBI" id="CHEBI:43474"/>
        <dbReference type="ChEBI" id="CHEBI:83898"/>
        <dbReference type="ChEBI" id="CHEBI:83900"/>
        <dbReference type="ChEBI" id="CHEBI:456216"/>
        <dbReference type="EC" id="6.3.2.9"/>
    </reaction>
</comment>
<protein>
    <recommendedName>
        <fullName evidence="7 8">UDP-N-acetylmuramoylalanine--D-glutamate ligase</fullName>
        <ecNumber evidence="7 8">6.3.2.9</ecNumber>
    </recommendedName>
    <alternativeName>
        <fullName evidence="7">D-glutamic acid-adding enzyme</fullName>
    </alternativeName>
    <alternativeName>
        <fullName evidence="7">UDP-N-acetylmuramoyl-L-alanyl-D-glutamate synthetase</fullName>
    </alternativeName>
</protein>
<dbReference type="InterPro" id="IPR004101">
    <property type="entry name" value="Mur_ligase_C"/>
</dbReference>
<dbReference type="GO" id="GO:0051301">
    <property type="term" value="P:cell division"/>
    <property type="evidence" value="ECO:0007669"/>
    <property type="project" value="UniProtKB-KW"/>
</dbReference>
<dbReference type="PANTHER" id="PTHR43692:SF1">
    <property type="entry name" value="UDP-N-ACETYLMURAMOYLALANINE--D-GLUTAMATE LIGASE"/>
    <property type="match status" value="1"/>
</dbReference>
<dbReference type="Pfam" id="PF08245">
    <property type="entry name" value="Mur_ligase_M"/>
    <property type="match status" value="1"/>
</dbReference>
<evidence type="ECO:0000256" key="3">
    <source>
        <dbReference type="ARBA" id="ARBA00022490"/>
    </source>
</evidence>
<organism evidence="11">
    <name type="scientific">Polynucleobacter sp. UK-FUSCHL-C3</name>
    <dbReference type="NCBI Taxonomy" id="2955208"/>
    <lineage>
        <taxon>Bacteria</taxon>
        <taxon>Pseudomonadati</taxon>
        <taxon>Pseudomonadota</taxon>
        <taxon>Betaproteobacteria</taxon>
        <taxon>Burkholderiales</taxon>
        <taxon>Burkholderiaceae</taxon>
        <taxon>Polynucleobacter</taxon>
    </lineage>
</organism>
<dbReference type="GO" id="GO:0008764">
    <property type="term" value="F:UDP-N-acetylmuramoylalanine-D-glutamate ligase activity"/>
    <property type="evidence" value="ECO:0007669"/>
    <property type="project" value="UniProtKB-UniRule"/>
</dbReference>
<dbReference type="Pfam" id="PF02875">
    <property type="entry name" value="Mur_ligase_C"/>
    <property type="match status" value="1"/>
</dbReference>
<dbReference type="InterPro" id="IPR013221">
    <property type="entry name" value="Mur_ligase_cen"/>
</dbReference>
<dbReference type="PANTHER" id="PTHR43692">
    <property type="entry name" value="UDP-N-ACETYLMURAMOYLALANINE--D-GLUTAMATE LIGASE"/>
    <property type="match status" value="1"/>
</dbReference>